<comment type="caution">
    <text evidence="2">The sequence shown here is derived from an EMBL/GenBank/DDBJ whole genome shotgun (WGS) entry which is preliminary data.</text>
</comment>
<reference evidence="2 3" key="1">
    <citation type="submission" date="2019-02" db="EMBL/GenBank/DDBJ databases">
        <title>Sequencing the genomes of 1000 actinobacteria strains.</title>
        <authorList>
            <person name="Klenk H.-P."/>
        </authorList>
    </citation>
    <scope>NUCLEOTIDE SEQUENCE [LARGE SCALE GENOMIC DNA]</scope>
    <source>
        <strain evidence="2 3">DSM 45779</strain>
    </source>
</reference>
<feature type="transmembrane region" description="Helical" evidence="1">
    <location>
        <begin position="60"/>
        <end position="77"/>
    </location>
</feature>
<evidence type="ECO:0000313" key="3">
    <source>
        <dbReference type="Proteomes" id="UP000291591"/>
    </source>
</evidence>
<protein>
    <submittedName>
        <fullName evidence="2">DUF3040 family protein</fullName>
    </submittedName>
</protein>
<keyword evidence="1" id="KW-1133">Transmembrane helix</keyword>
<dbReference type="Proteomes" id="UP000291591">
    <property type="component" value="Unassembled WGS sequence"/>
</dbReference>
<sequence length="108" mass="11677">MTAGPADERPLSEDELRALHGIEAHVRDSDPEFPQRLGSAPGLRHPALRGIGRRPRGSEIAAVVLLASLYIVVLLHVPEHLVLVTVVVTQVVIVPACCVLWAVRRGRG</sequence>
<keyword evidence="1" id="KW-0472">Membrane</keyword>
<feature type="transmembrane region" description="Helical" evidence="1">
    <location>
        <begin position="83"/>
        <end position="103"/>
    </location>
</feature>
<dbReference type="EMBL" id="SHKL01000001">
    <property type="protein sequence ID" value="RZT86736.1"/>
    <property type="molecule type" value="Genomic_DNA"/>
</dbReference>
<gene>
    <name evidence="2" type="ORF">EV383_3634</name>
</gene>
<proteinExistence type="predicted"/>
<keyword evidence="1" id="KW-0812">Transmembrane</keyword>
<dbReference type="InterPro" id="IPR021401">
    <property type="entry name" value="DUF3040"/>
</dbReference>
<dbReference type="Pfam" id="PF11239">
    <property type="entry name" value="DUF3040"/>
    <property type="match status" value="1"/>
</dbReference>
<dbReference type="AlphaFoldDB" id="A0A4Q7UXU9"/>
<name>A0A4Q7UXU9_PSEST</name>
<accession>A0A4Q7UXU9</accession>
<dbReference type="RefSeq" id="WP_165438389.1">
    <property type="nucleotide sequence ID" value="NZ_SHKL01000001.1"/>
</dbReference>
<evidence type="ECO:0000313" key="2">
    <source>
        <dbReference type="EMBL" id="RZT86736.1"/>
    </source>
</evidence>
<organism evidence="2 3">
    <name type="scientific">Pseudonocardia sediminis</name>
    <dbReference type="NCBI Taxonomy" id="1397368"/>
    <lineage>
        <taxon>Bacteria</taxon>
        <taxon>Bacillati</taxon>
        <taxon>Actinomycetota</taxon>
        <taxon>Actinomycetes</taxon>
        <taxon>Pseudonocardiales</taxon>
        <taxon>Pseudonocardiaceae</taxon>
        <taxon>Pseudonocardia</taxon>
    </lineage>
</organism>
<evidence type="ECO:0000256" key="1">
    <source>
        <dbReference type="SAM" id="Phobius"/>
    </source>
</evidence>
<keyword evidence="3" id="KW-1185">Reference proteome</keyword>